<protein>
    <submittedName>
        <fullName evidence="1">Uncharacterized protein</fullName>
    </submittedName>
</protein>
<name>A0A540MQE9_MALBA</name>
<accession>A0A540MQE9</accession>
<evidence type="ECO:0000313" key="1">
    <source>
        <dbReference type="EMBL" id="TQE01007.1"/>
    </source>
</evidence>
<comment type="caution">
    <text evidence="1">The sequence shown here is derived from an EMBL/GenBank/DDBJ whole genome shotgun (WGS) entry which is preliminary data.</text>
</comment>
<dbReference type="Proteomes" id="UP000315295">
    <property type="component" value="Unassembled WGS sequence"/>
</dbReference>
<evidence type="ECO:0000313" key="2">
    <source>
        <dbReference type="Proteomes" id="UP000315295"/>
    </source>
</evidence>
<gene>
    <name evidence="1" type="ORF">C1H46_013284</name>
</gene>
<keyword evidence="2" id="KW-1185">Reference proteome</keyword>
<sequence length="63" mass="7423">MNFICIRLPPNSRNLSFWPLRQMVTKDREARKRFRAEHPVSSLVIAVFYDVAKAIESRLCNET</sequence>
<proteinExistence type="predicted"/>
<reference evidence="1 2" key="1">
    <citation type="journal article" date="2019" name="G3 (Bethesda)">
        <title>Sequencing of a Wild Apple (Malus baccata) Genome Unravels the Differences Between Cultivated and Wild Apple Species Regarding Disease Resistance and Cold Tolerance.</title>
        <authorList>
            <person name="Chen X."/>
        </authorList>
    </citation>
    <scope>NUCLEOTIDE SEQUENCE [LARGE SCALE GENOMIC DNA]</scope>
    <source>
        <strain evidence="2">cv. Shandingzi</strain>
        <tissue evidence="1">Leaves</tissue>
    </source>
</reference>
<organism evidence="1 2">
    <name type="scientific">Malus baccata</name>
    <name type="common">Siberian crab apple</name>
    <name type="synonym">Pyrus baccata</name>
    <dbReference type="NCBI Taxonomy" id="106549"/>
    <lineage>
        <taxon>Eukaryota</taxon>
        <taxon>Viridiplantae</taxon>
        <taxon>Streptophyta</taxon>
        <taxon>Embryophyta</taxon>
        <taxon>Tracheophyta</taxon>
        <taxon>Spermatophyta</taxon>
        <taxon>Magnoliopsida</taxon>
        <taxon>eudicotyledons</taxon>
        <taxon>Gunneridae</taxon>
        <taxon>Pentapetalae</taxon>
        <taxon>rosids</taxon>
        <taxon>fabids</taxon>
        <taxon>Rosales</taxon>
        <taxon>Rosaceae</taxon>
        <taxon>Amygdaloideae</taxon>
        <taxon>Maleae</taxon>
        <taxon>Malus</taxon>
    </lineage>
</organism>
<dbReference type="EMBL" id="VIEB01000203">
    <property type="protein sequence ID" value="TQE01007.1"/>
    <property type="molecule type" value="Genomic_DNA"/>
</dbReference>
<dbReference type="AlphaFoldDB" id="A0A540MQE9"/>